<dbReference type="EMBL" id="JADBDZ010000001">
    <property type="protein sequence ID" value="MBE1532093.1"/>
    <property type="molecule type" value="Genomic_DNA"/>
</dbReference>
<organism evidence="1 2">
    <name type="scientific">Actinomadura algeriensis</name>
    <dbReference type="NCBI Taxonomy" id="1679523"/>
    <lineage>
        <taxon>Bacteria</taxon>
        <taxon>Bacillati</taxon>
        <taxon>Actinomycetota</taxon>
        <taxon>Actinomycetes</taxon>
        <taxon>Streptosporangiales</taxon>
        <taxon>Thermomonosporaceae</taxon>
        <taxon>Actinomadura</taxon>
    </lineage>
</organism>
<reference evidence="1 2" key="1">
    <citation type="submission" date="2020-10" db="EMBL/GenBank/DDBJ databases">
        <title>Sequencing the genomes of 1000 actinobacteria strains.</title>
        <authorList>
            <person name="Klenk H.-P."/>
        </authorList>
    </citation>
    <scope>NUCLEOTIDE SEQUENCE [LARGE SCALE GENOMIC DNA]</scope>
    <source>
        <strain evidence="1 2">DSM 46744</strain>
    </source>
</reference>
<evidence type="ECO:0000313" key="2">
    <source>
        <dbReference type="Proteomes" id="UP000627838"/>
    </source>
</evidence>
<gene>
    <name evidence="1" type="ORF">H4W34_001926</name>
</gene>
<comment type="caution">
    <text evidence="1">The sequence shown here is derived from an EMBL/GenBank/DDBJ whole genome shotgun (WGS) entry which is preliminary data.</text>
</comment>
<evidence type="ECO:0000313" key="1">
    <source>
        <dbReference type="EMBL" id="MBE1532093.1"/>
    </source>
</evidence>
<proteinExistence type="predicted"/>
<keyword evidence="2" id="KW-1185">Reference proteome</keyword>
<protein>
    <submittedName>
        <fullName evidence="1">Uncharacterized protein</fullName>
    </submittedName>
</protein>
<sequence length="113" mass="11934">MSNEFIGLTHGDALGRGGERLGAESQNLLAQAQNLRADMEGAGNAIQGAGLNSLNGALRVLMEHAENLIRWCNENGIKLGDAQTAVGHTVERTVDDFDVAQAGLNAIPRQITI</sequence>
<dbReference type="RefSeq" id="WP_192758843.1">
    <property type="nucleotide sequence ID" value="NZ_JADBDZ010000001.1"/>
</dbReference>
<accession>A0ABR9JNL0</accession>
<name>A0ABR9JNL0_9ACTN</name>
<dbReference type="Proteomes" id="UP000627838">
    <property type="component" value="Unassembled WGS sequence"/>
</dbReference>